<accession>A0A4Q7NG24</accession>
<dbReference type="Pfam" id="PF00857">
    <property type="entry name" value="Isochorismatase"/>
    <property type="match status" value="1"/>
</dbReference>
<dbReference type="EMBL" id="SGXC01000002">
    <property type="protein sequence ID" value="RZS81657.1"/>
    <property type="molecule type" value="Genomic_DNA"/>
</dbReference>
<dbReference type="PANTHER" id="PTHR43540:SF1">
    <property type="entry name" value="ISOCHORISMATASE HYDROLASE"/>
    <property type="match status" value="1"/>
</dbReference>
<evidence type="ECO:0000256" key="1">
    <source>
        <dbReference type="ARBA" id="ARBA00022801"/>
    </source>
</evidence>
<reference evidence="3 4" key="1">
    <citation type="submission" date="2019-02" db="EMBL/GenBank/DDBJ databases">
        <title>Genomic Encyclopedia of Type Strains, Phase IV (KMG-IV): sequencing the most valuable type-strain genomes for metagenomic binning, comparative biology and taxonomic classification.</title>
        <authorList>
            <person name="Goeker M."/>
        </authorList>
    </citation>
    <scope>NUCLEOTIDE SEQUENCE [LARGE SCALE GENOMIC DNA]</scope>
    <source>
        <strain evidence="3 4">K24</strain>
    </source>
</reference>
<feature type="domain" description="Isochorismatase-like" evidence="2">
    <location>
        <begin position="22"/>
        <end position="197"/>
    </location>
</feature>
<keyword evidence="4" id="KW-1185">Reference proteome</keyword>
<dbReference type="RefSeq" id="WP_130359578.1">
    <property type="nucleotide sequence ID" value="NZ_SGXC01000002.1"/>
</dbReference>
<protein>
    <submittedName>
        <fullName evidence="3">Nicotinamidase-related amidase</fullName>
    </submittedName>
</protein>
<dbReference type="Gene3D" id="3.40.50.850">
    <property type="entry name" value="Isochorismatase-like"/>
    <property type="match status" value="1"/>
</dbReference>
<comment type="caution">
    <text evidence="3">The sequence shown here is derived from an EMBL/GenBank/DDBJ whole genome shotgun (WGS) entry which is preliminary data.</text>
</comment>
<keyword evidence="1" id="KW-0378">Hydrolase</keyword>
<dbReference type="PANTHER" id="PTHR43540">
    <property type="entry name" value="PEROXYUREIDOACRYLATE/UREIDOACRYLATE AMIDOHYDROLASE-RELATED"/>
    <property type="match status" value="1"/>
</dbReference>
<dbReference type="GO" id="GO:0016787">
    <property type="term" value="F:hydrolase activity"/>
    <property type="evidence" value="ECO:0007669"/>
    <property type="project" value="UniProtKB-KW"/>
</dbReference>
<name>A0A4Q7NG24_9BURK</name>
<dbReference type="Proteomes" id="UP000292445">
    <property type="component" value="Unassembled WGS sequence"/>
</dbReference>
<dbReference type="InterPro" id="IPR036380">
    <property type="entry name" value="Isochorismatase-like_sf"/>
</dbReference>
<dbReference type="SUPFAM" id="SSF52499">
    <property type="entry name" value="Isochorismatase-like hydrolases"/>
    <property type="match status" value="1"/>
</dbReference>
<dbReference type="InterPro" id="IPR050272">
    <property type="entry name" value="Isochorismatase-like_hydrls"/>
</dbReference>
<dbReference type="AlphaFoldDB" id="A0A4Q7NG24"/>
<organism evidence="3 4">
    <name type="scientific">Pigmentiphaga kullae</name>
    <dbReference type="NCBI Taxonomy" id="151784"/>
    <lineage>
        <taxon>Bacteria</taxon>
        <taxon>Pseudomonadati</taxon>
        <taxon>Pseudomonadota</taxon>
        <taxon>Betaproteobacteria</taxon>
        <taxon>Burkholderiales</taxon>
        <taxon>Alcaligenaceae</taxon>
        <taxon>Pigmentiphaga</taxon>
    </lineage>
</organism>
<proteinExistence type="predicted"/>
<evidence type="ECO:0000313" key="3">
    <source>
        <dbReference type="EMBL" id="RZS81657.1"/>
    </source>
</evidence>
<dbReference type="InterPro" id="IPR000868">
    <property type="entry name" value="Isochorismatase-like_dom"/>
</dbReference>
<evidence type="ECO:0000259" key="2">
    <source>
        <dbReference type="Pfam" id="PF00857"/>
    </source>
</evidence>
<evidence type="ECO:0000313" key="4">
    <source>
        <dbReference type="Proteomes" id="UP000292445"/>
    </source>
</evidence>
<dbReference type="OrthoDB" id="5360912at2"/>
<gene>
    <name evidence="3" type="ORF">EV675_4284</name>
</gene>
<sequence>MQDQDNIRSGFNGTLTFGHRPALLIVDFQRGFTEPALSPLASDCGAAVLATNELIDAMRGVGTVIFTLLGYQRNLSDMGAWGRKCTSLDTLIQGTPTCEIDPRLHYDPATDLVLRKTQASAFFGTPLSALLAARRCDSLIVAGATTSGCVRASVVDAMQNAFPPFVVQECVADRSAAQHASNLVDMQSKYAEVVSLARMRQMLEQLK</sequence>